<sequence length="107" mass="11652">MQPTADPRICSSSAVQSRITACHVRRLGAQLSVVFNTPYALVDVTVCIFLRMCLAAWHESTMEGDLSVIGRGSVAARARRPFLTDSNLLWELFTLLAPVTCAEGGVR</sequence>
<organism evidence="1 2">
    <name type="scientific">Eumeta variegata</name>
    <name type="common">Bagworm moth</name>
    <name type="synonym">Eumeta japonica</name>
    <dbReference type="NCBI Taxonomy" id="151549"/>
    <lineage>
        <taxon>Eukaryota</taxon>
        <taxon>Metazoa</taxon>
        <taxon>Ecdysozoa</taxon>
        <taxon>Arthropoda</taxon>
        <taxon>Hexapoda</taxon>
        <taxon>Insecta</taxon>
        <taxon>Pterygota</taxon>
        <taxon>Neoptera</taxon>
        <taxon>Endopterygota</taxon>
        <taxon>Lepidoptera</taxon>
        <taxon>Glossata</taxon>
        <taxon>Ditrysia</taxon>
        <taxon>Tineoidea</taxon>
        <taxon>Psychidae</taxon>
        <taxon>Oiketicinae</taxon>
        <taxon>Eumeta</taxon>
    </lineage>
</organism>
<reference evidence="1 2" key="1">
    <citation type="journal article" date="2019" name="Commun. Biol.">
        <title>The bagworm genome reveals a unique fibroin gene that provides high tensile strength.</title>
        <authorList>
            <person name="Kono N."/>
            <person name="Nakamura H."/>
            <person name="Ohtoshi R."/>
            <person name="Tomita M."/>
            <person name="Numata K."/>
            <person name="Arakawa K."/>
        </authorList>
    </citation>
    <scope>NUCLEOTIDE SEQUENCE [LARGE SCALE GENOMIC DNA]</scope>
</reference>
<proteinExistence type="predicted"/>
<comment type="caution">
    <text evidence="1">The sequence shown here is derived from an EMBL/GenBank/DDBJ whole genome shotgun (WGS) entry which is preliminary data.</text>
</comment>
<keyword evidence="2" id="KW-1185">Reference proteome</keyword>
<dbReference type="EMBL" id="BGZK01000770">
    <property type="protein sequence ID" value="GBP59766.1"/>
    <property type="molecule type" value="Genomic_DNA"/>
</dbReference>
<name>A0A4C1X7I9_EUMVA</name>
<protein>
    <submittedName>
        <fullName evidence="1">Uncharacterized protein</fullName>
    </submittedName>
</protein>
<evidence type="ECO:0000313" key="1">
    <source>
        <dbReference type="EMBL" id="GBP59766.1"/>
    </source>
</evidence>
<gene>
    <name evidence="1" type="ORF">EVAR_44328_1</name>
</gene>
<evidence type="ECO:0000313" key="2">
    <source>
        <dbReference type="Proteomes" id="UP000299102"/>
    </source>
</evidence>
<dbReference type="AlphaFoldDB" id="A0A4C1X7I9"/>
<accession>A0A4C1X7I9</accession>
<dbReference type="Proteomes" id="UP000299102">
    <property type="component" value="Unassembled WGS sequence"/>
</dbReference>